<sequence length="358" mass="41182">MTEISMTARHEKSDMDNPPNILQNLACLIQEAWDAKDEAILANQKELLCWCSYIVEFNKKTTEFMTKYKIGEKKVKELSDSQIQTIVDYFSKNPNTELPDDRDGTIIDFEEDISNDQDNVLVSATRAEVIPPARKNWMPREFSSEDFDYYGINDETLCPLCKLDHDDEEGIDGNMSKSNKILTPEYLDWHAKLTGLPSVLTDRIRSSLYKKYKKETGYEPWQLSEDRLINSKPENKVSNLSFPSSGEQCEEKGPITYETKPDPELIIKSVLEHFPYLKFGNSFRGIDNYNFTSLQPWNSPCPICDGKHGNYGLHGSWYCENGNQLPYDPELAKLYFQDKLEYCLTCNTSSKLKFAIVA</sequence>
<protein>
    <submittedName>
        <fullName evidence="1">Uncharacterized protein</fullName>
    </submittedName>
</protein>
<dbReference type="AlphaFoldDB" id="A0A2N0PAJ6"/>
<accession>A0A2N0PAJ6</accession>
<dbReference type="VEuPathDB" id="FungiDB:FUN_002673"/>
<gene>
    <name evidence="1" type="ORF">RhiirA5_450376</name>
</gene>
<evidence type="ECO:0000313" key="2">
    <source>
        <dbReference type="Proteomes" id="UP000232722"/>
    </source>
</evidence>
<dbReference type="VEuPathDB" id="FungiDB:RhiirA1_480757"/>
<evidence type="ECO:0000313" key="1">
    <source>
        <dbReference type="EMBL" id="PKC03845.1"/>
    </source>
</evidence>
<dbReference type="VEuPathDB" id="FungiDB:RhiirA1_472196"/>
<reference evidence="1 2" key="1">
    <citation type="submission" date="2016-04" db="EMBL/GenBank/DDBJ databases">
        <title>Genome analyses suggest a sexual origin of heterokaryosis in a supposedly ancient asexual fungus.</title>
        <authorList>
            <person name="Ropars J."/>
            <person name="Sedzielewska K."/>
            <person name="Noel J."/>
            <person name="Charron P."/>
            <person name="Farinelli L."/>
            <person name="Marton T."/>
            <person name="Kruger M."/>
            <person name="Pelin A."/>
            <person name="Brachmann A."/>
            <person name="Corradi N."/>
        </authorList>
    </citation>
    <scope>NUCLEOTIDE SEQUENCE [LARGE SCALE GENOMIC DNA]</scope>
    <source>
        <strain evidence="1 2">A5</strain>
    </source>
</reference>
<comment type="caution">
    <text evidence="1">The sequence shown here is derived from an EMBL/GenBank/DDBJ whole genome shotgun (WGS) entry which is preliminary data.</text>
</comment>
<name>A0A2N0PAJ6_9GLOM</name>
<dbReference type="VEuPathDB" id="FungiDB:RhiirFUN_013528"/>
<reference evidence="1 2" key="2">
    <citation type="submission" date="2017-09" db="EMBL/GenBank/DDBJ databases">
        <title>Extensive intraspecific genome diversity in a model arbuscular mycorrhizal fungus.</title>
        <authorList>
            <person name="Chen E.C."/>
            <person name="Morin E."/>
            <person name="Beaudet D."/>
            <person name="Noel J."/>
            <person name="Ndikumana S."/>
            <person name="Charron P."/>
            <person name="St-Onge C."/>
            <person name="Giorgi J."/>
            <person name="Grigoriev I.V."/>
            <person name="Roux C."/>
            <person name="Martin F.M."/>
            <person name="Corradi N."/>
        </authorList>
    </citation>
    <scope>NUCLEOTIDE SEQUENCE [LARGE SCALE GENOMIC DNA]</scope>
    <source>
        <strain evidence="1 2">A5</strain>
    </source>
</reference>
<proteinExistence type="predicted"/>
<dbReference type="EMBL" id="LLXJ01001111">
    <property type="protein sequence ID" value="PKC03845.1"/>
    <property type="molecule type" value="Genomic_DNA"/>
</dbReference>
<organism evidence="1 2">
    <name type="scientific">Rhizophagus irregularis</name>
    <dbReference type="NCBI Taxonomy" id="588596"/>
    <lineage>
        <taxon>Eukaryota</taxon>
        <taxon>Fungi</taxon>
        <taxon>Fungi incertae sedis</taxon>
        <taxon>Mucoromycota</taxon>
        <taxon>Glomeromycotina</taxon>
        <taxon>Glomeromycetes</taxon>
        <taxon>Glomerales</taxon>
        <taxon>Glomeraceae</taxon>
        <taxon>Rhizophagus</taxon>
    </lineage>
</organism>
<dbReference type="Proteomes" id="UP000232722">
    <property type="component" value="Unassembled WGS sequence"/>
</dbReference>
<dbReference type="VEuPathDB" id="FungiDB:RhiirFUN_001583"/>